<dbReference type="PANTHER" id="PTHR37159">
    <property type="entry name" value="GH11867P"/>
    <property type="match status" value="1"/>
</dbReference>
<proteinExistence type="predicted"/>
<dbReference type="Proteomes" id="UP000515204">
    <property type="component" value="Unplaced"/>
</dbReference>
<accession>A0A6P3X859</accession>
<dbReference type="RefSeq" id="XP_014474477.1">
    <property type="nucleotide sequence ID" value="XM_014618991.1"/>
</dbReference>
<sequence>MADVDKTIKNISTDTHSNLENCSKEEYLKKLHAVINDIKFPDDFDTWTAEEQCDWKCQVIKEIVPNVPKSLQSMISANFYPIEFHRNQKKLPEWMDIDKFRRAQKFVSDHYFSIVLNHLLSILRSLTFNDGLKAFILGENVHTPYLAFRRYLSTMKRMLAWYEGDPWVKGTKAYREIQITHGKHIAISKKLASMNHEAIDNLKIENPWCPERELLLKDFAATCPFEKLDERLHELIKYFPFRSKSINNADMAVIQGTFMIAPILYPQNIGLHGITDEDLDAFCHMWRCYGYFLGIEDKYNFCHGSFEEIKQRTWDLTHSWLIPNFKNIEANSLHVIRCAIESINYFPLPYIPAKTLILLLLEALNLNMPNLYASLSYGEWIAYKIYTFILRHIMKFSIMRTFTKQLLVKVFEAASNFGPEMLTELQQKSKQQVPDSFVHF</sequence>
<evidence type="ECO:0000313" key="2">
    <source>
        <dbReference type="RefSeq" id="XP_014474475.1"/>
    </source>
</evidence>
<evidence type="ECO:0000313" key="3">
    <source>
        <dbReference type="RefSeq" id="XP_014474477.1"/>
    </source>
</evidence>
<dbReference type="PANTHER" id="PTHR37159:SF1">
    <property type="entry name" value="GH11867P"/>
    <property type="match status" value="1"/>
</dbReference>
<dbReference type="RefSeq" id="XP_014474478.1">
    <property type="nucleotide sequence ID" value="XM_014618992.1"/>
</dbReference>
<evidence type="ECO:0000313" key="4">
    <source>
        <dbReference type="RefSeq" id="XP_014474478.1"/>
    </source>
</evidence>
<evidence type="ECO:0000313" key="1">
    <source>
        <dbReference type="Proteomes" id="UP000515204"/>
    </source>
</evidence>
<name>A0A6P3X859_DINQU</name>
<protein>
    <submittedName>
        <fullName evidence="2 3">Uncharacterized protein LOC106744320</fullName>
    </submittedName>
</protein>
<dbReference type="GeneID" id="106744320"/>
<dbReference type="OrthoDB" id="6361347at2759"/>
<dbReference type="AlphaFoldDB" id="A0A6P3X859"/>
<dbReference type="KEGG" id="dqu:106744320"/>
<gene>
    <name evidence="2 3 4" type="primary">LOC106744320</name>
</gene>
<organism evidence="1 4">
    <name type="scientific">Dinoponera quadriceps</name>
    <name type="common">South American ant</name>
    <dbReference type="NCBI Taxonomy" id="609295"/>
    <lineage>
        <taxon>Eukaryota</taxon>
        <taxon>Metazoa</taxon>
        <taxon>Ecdysozoa</taxon>
        <taxon>Arthropoda</taxon>
        <taxon>Hexapoda</taxon>
        <taxon>Insecta</taxon>
        <taxon>Pterygota</taxon>
        <taxon>Neoptera</taxon>
        <taxon>Endopterygota</taxon>
        <taxon>Hymenoptera</taxon>
        <taxon>Apocrita</taxon>
        <taxon>Aculeata</taxon>
        <taxon>Formicoidea</taxon>
        <taxon>Formicidae</taxon>
        <taxon>Ponerinae</taxon>
        <taxon>Ponerini</taxon>
        <taxon>Dinoponera</taxon>
    </lineage>
</organism>
<reference evidence="2 3" key="1">
    <citation type="submission" date="2025-04" db="UniProtKB">
        <authorList>
            <consortium name="RefSeq"/>
        </authorList>
    </citation>
    <scope>IDENTIFICATION</scope>
</reference>
<dbReference type="RefSeq" id="XP_014474475.1">
    <property type="nucleotide sequence ID" value="XM_014618989.1"/>
</dbReference>
<keyword evidence="1" id="KW-1185">Reference proteome</keyword>